<organism evidence="5 6">
    <name type="scientific">Clostridium malenominatum</name>
    <dbReference type="NCBI Taxonomy" id="1539"/>
    <lineage>
        <taxon>Bacteria</taxon>
        <taxon>Bacillati</taxon>
        <taxon>Bacillota</taxon>
        <taxon>Clostridia</taxon>
        <taxon>Eubacteriales</taxon>
        <taxon>Clostridiaceae</taxon>
        <taxon>Clostridium</taxon>
    </lineage>
</organism>
<dbReference type="PANTHER" id="PTHR33941">
    <property type="entry name" value="PROPANEDIOL UTILIZATION PROTEIN PDUA"/>
    <property type="match status" value="1"/>
</dbReference>
<dbReference type="PROSITE" id="PS51930">
    <property type="entry name" value="BMC_2"/>
    <property type="match status" value="1"/>
</dbReference>
<dbReference type="InterPro" id="IPR044872">
    <property type="entry name" value="CcmK/CsoS1_BMC"/>
</dbReference>
<dbReference type="SMART" id="SM00877">
    <property type="entry name" value="BMC"/>
    <property type="match status" value="1"/>
</dbReference>
<dbReference type="InterPro" id="IPR000249">
    <property type="entry name" value="BMC_dom"/>
</dbReference>
<dbReference type="Pfam" id="PF00936">
    <property type="entry name" value="BMC"/>
    <property type="match status" value="1"/>
</dbReference>
<comment type="similarity">
    <text evidence="3">Belongs to the bacterial microcompartments protein family.</text>
</comment>
<evidence type="ECO:0000313" key="6">
    <source>
        <dbReference type="Proteomes" id="UP001500339"/>
    </source>
</evidence>
<dbReference type="SUPFAM" id="SSF143414">
    <property type="entry name" value="CcmK-like"/>
    <property type="match status" value="1"/>
</dbReference>
<reference evidence="6" key="1">
    <citation type="journal article" date="2019" name="Int. J. Syst. Evol. Microbiol.">
        <title>The Global Catalogue of Microorganisms (GCM) 10K type strain sequencing project: providing services to taxonomists for standard genome sequencing and annotation.</title>
        <authorList>
            <consortium name="The Broad Institute Genomics Platform"/>
            <consortium name="The Broad Institute Genome Sequencing Center for Infectious Disease"/>
            <person name="Wu L."/>
            <person name="Ma J."/>
        </authorList>
    </citation>
    <scope>NUCLEOTIDE SEQUENCE [LARGE SCALE GENOMIC DNA]</scope>
    <source>
        <strain evidence="6">JCM 1405</strain>
    </source>
</reference>
<dbReference type="Proteomes" id="UP001500339">
    <property type="component" value="Unassembled WGS sequence"/>
</dbReference>
<evidence type="ECO:0000259" key="4">
    <source>
        <dbReference type="PROSITE" id="PS51930"/>
    </source>
</evidence>
<dbReference type="PANTHER" id="PTHR33941:SF11">
    <property type="entry name" value="BACTERIAL MICROCOMPARTMENT SHELL PROTEIN PDUJ"/>
    <property type="match status" value="1"/>
</dbReference>
<name>A0ABP3U7A4_9CLOT</name>
<evidence type="ECO:0000256" key="3">
    <source>
        <dbReference type="PROSITE-ProRule" id="PRU01278"/>
    </source>
</evidence>
<feature type="domain" description="BMC" evidence="4">
    <location>
        <begin position="4"/>
        <end position="88"/>
    </location>
</feature>
<evidence type="ECO:0000256" key="2">
    <source>
        <dbReference type="ARBA" id="ARBA00024446"/>
    </source>
</evidence>
<accession>A0ABP3U7A4</accession>
<sequence length="99" mass="10515">MHKSMGIIETIGYTAALRAADMMVKMAYVDVVRMEKIGSGLVSTIIEGDIESVKIALEIGSEAAQSTGELVAAHAIAKPLFSFNKNEVSLKQGGDDTNE</sequence>
<gene>
    <name evidence="5" type="primary">pduJ</name>
    <name evidence="5" type="ORF">GCM10008905_19280</name>
</gene>
<dbReference type="InterPro" id="IPR037233">
    <property type="entry name" value="CcmK-like_sf"/>
</dbReference>
<evidence type="ECO:0000256" key="1">
    <source>
        <dbReference type="ARBA" id="ARBA00024322"/>
    </source>
</evidence>
<keyword evidence="2" id="KW-1283">Bacterial microcompartment</keyword>
<dbReference type="RefSeq" id="WP_343769170.1">
    <property type="nucleotide sequence ID" value="NZ_BAAACF010000001.1"/>
</dbReference>
<proteinExistence type="inferred from homology"/>
<dbReference type="InterPro" id="IPR050575">
    <property type="entry name" value="BMC_shell"/>
</dbReference>
<comment type="subcellular location">
    <subcellularLocation>
        <location evidence="1">Bacterial microcompartment</location>
    </subcellularLocation>
</comment>
<protein>
    <submittedName>
        <fullName evidence="5">Propanediol utilization microcompartment protein PduJ</fullName>
    </submittedName>
</protein>
<dbReference type="EMBL" id="BAAACF010000001">
    <property type="protein sequence ID" value="GAA0724813.1"/>
    <property type="molecule type" value="Genomic_DNA"/>
</dbReference>
<comment type="caution">
    <text evidence="5">The sequence shown here is derived from an EMBL/GenBank/DDBJ whole genome shotgun (WGS) entry which is preliminary data.</text>
</comment>
<dbReference type="CDD" id="cd07045">
    <property type="entry name" value="BMC_CcmK_like"/>
    <property type="match status" value="1"/>
</dbReference>
<evidence type="ECO:0000313" key="5">
    <source>
        <dbReference type="EMBL" id="GAA0724813.1"/>
    </source>
</evidence>
<keyword evidence="6" id="KW-1185">Reference proteome</keyword>
<dbReference type="Gene3D" id="3.30.70.1710">
    <property type="match status" value="1"/>
</dbReference>